<accession>A0A919PJQ0</accession>
<evidence type="ECO:0000313" key="1">
    <source>
        <dbReference type="EMBL" id="GIG44974.1"/>
    </source>
</evidence>
<gene>
    <name evidence="1" type="ORF">Dsi01nite_030150</name>
</gene>
<keyword evidence="2" id="KW-1185">Reference proteome</keyword>
<dbReference type="EMBL" id="BONQ01000047">
    <property type="protein sequence ID" value="GIG44974.1"/>
    <property type="molecule type" value="Genomic_DNA"/>
</dbReference>
<dbReference type="Proteomes" id="UP000660611">
    <property type="component" value="Unassembled WGS sequence"/>
</dbReference>
<dbReference type="AlphaFoldDB" id="A0A919PJQ0"/>
<name>A0A919PJQ0_9ACTN</name>
<reference evidence="1" key="1">
    <citation type="submission" date="2021-01" db="EMBL/GenBank/DDBJ databases">
        <title>Whole genome shotgun sequence of Dactylosporangium siamense NBRC 106093.</title>
        <authorList>
            <person name="Komaki H."/>
            <person name="Tamura T."/>
        </authorList>
    </citation>
    <scope>NUCLEOTIDE SEQUENCE</scope>
    <source>
        <strain evidence="1">NBRC 106093</strain>
    </source>
</reference>
<comment type="caution">
    <text evidence="1">The sequence shown here is derived from an EMBL/GenBank/DDBJ whole genome shotgun (WGS) entry which is preliminary data.</text>
</comment>
<sequence length="313" mass="33787">MYAVRLFVPGTAADPTQWQDALGRSGLTLDGDSLTSQHLGFRALAEWVANDGSFGDSFGYGTVTPQEQRAIAGAGSALVLDLPVYLGAAADQVAALIAALGDAGALGVRLEQSKLGWTVPRWMQALQGGDPWLLYRSTVVVLQDGGVSRSCGMHAFGLPDAEVEAPPAEANRLLGVFNVYQLAEDPVLVTGDTFQPDMDTPRRRLERWPDAGYPQDHACHNPFGAWRLGPEGGVADPRRELRLVFVPALVAVLTAAERQAGRPLHRDEVERLTSGGACMAMQYGDAQHLERTRGYADIEPELAWSQWQVLRSA</sequence>
<evidence type="ECO:0000313" key="2">
    <source>
        <dbReference type="Proteomes" id="UP000660611"/>
    </source>
</evidence>
<protein>
    <submittedName>
        <fullName evidence="1">Uncharacterized protein</fullName>
    </submittedName>
</protein>
<proteinExistence type="predicted"/>
<organism evidence="1 2">
    <name type="scientific">Dactylosporangium siamense</name>
    <dbReference type="NCBI Taxonomy" id="685454"/>
    <lineage>
        <taxon>Bacteria</taxon>
        <taxon>Bacillati</taxon>
        <taxon>Actinomycetota</taxon>
        <taxon>Actinomycetes</taxon>
        <taxon>Micromonosporales</taxon>
        <taxon>Micromonosporaceae</taxon>
        <taxon>Dactylosporangium</taxon>
    </lineage>
</organism>